<sequence length="225" mass="24501">MTIRLLLVDDQEMYRMGCSMMLKSRPEFEVAAEADDGDTALDVLRNTAIDVVLMDVRMPRLNGVETTRRICAAGGPPVLVLTTFDLDEYAFQALRAGASGFLLKDAPLEELATAIQHVHVGDAVVAPRVTKRLLGHWMDAMPPVSSPSASQDVASALDPLTTREREALELVAAGRSNREIARDLVIAEGTVRIHVSNILTKLGLRDRVQAVIFAYEHGLVGTGDR</sequence>
<evidence type="ECO:0000256" key="5">
    <source>
        <dbReference type="PROSITE-ProRule" id="PRU00169"/>
    </source>
</evidence>
<dbReference type="GO" id="GO:0000160">
    <property type="term" value="P:phosphorelay signal transduction system"/>
    <property type="evidence" value="ECO:0007669"/>
    <property type="project" value="InterPro"/>
</dbReference>
<dbReference type="PANTHER" id="PTHR43214:SF24">
    <property type="entry name" value="TRANSCRIPTIONAL REGULATORY PROTEIN NARL-RELATED"/>
    <property type="match status" value="1"/>
</dbReference>
<dbReference type="InterPro" id="IPR000792">
    <property type="entry name" value="Tscrpt_reg_LuxR_C"/>
</dbReference>
<evidence type="ECO:0000259" key="7">
    <source>
        <dbReference type="PROSITE" id="PS50110"/>
    </source>
</evidence>
<dbReference type="AlphaFoldDB" id="A0A542ZS09"/>
<feature type="domain" description="Response regulatory" evidence="7">
    <location>
        <begin position="4"/>
        <end position="119"/>
    </location>
</feature>
<dbReference type="PROSITE" id="PS50110">
    <property type="entry name" value="RESPONSE_REGULATORY"/>
    <property type="match status" value="1"/>
</dbReference>
<dbReference type="GO" id="GO:0003677">
    <property type="term" value="F:DNA binding"/>
    <property type="evidence" value="ECO:0007669"/>
    <property type="project" value="UniProtKB-KW"/>
</dbReference>
<reference evidence="8 9" key="1">
    <citation type="submission" date="2019-06" db="EMBL/GenBank/DDBJ databases">
        <title>Sequencing the genomes of 1000 actinobacteria strains.</title>
        <authorList>
            <person name="Klenk H.-P."/>
        </authorList>
    </citation>
    <scope>NUCLEOTIDE SEQUENCE [LARGE SCALE GENOMIC DNA]</scope>
    <source>
        <strain evidence="8 9">DSM 8251</strain>
    </source>
</reference>
<evidence type="ECO:0000256" key="1">
    <source>
        <dbReference type="ARBA" id="ARBA00022553"/>
    </source>
</evidence>
<gene>
    <name evidence="8" type="ORF">FB460_0907</name>
</gene>
<dbReference type="InterPro" id="IPR058245">
    <property type="entry name" value="NreC/VraR/RcsB-like_REC"/>
</dbReference>
<dbReference type="SMART" id="SM00448">
    <property type="entry name" value="REC"/>
    <property type="match status" value="1"/>
</dbReference>
<evidence type="ECO:0000313" key="9">
    <source>
        <dbReference type="Proteomes" id="UP000316196"/>
    </source>
</evidence>
<dbReference type="SUPFAM" id="SSF52172">
    <property type="entry name" value="CheY-like"/>
    <property type="match status" value="1"/>
</dbReference>
<dbReference type="PROSITE" id="PS00622">
    <property type="entry name" value="HTH_LUXR_1"/>
    <property type="match status" value="1"/>
</dbReference>
<dbReference type="SMART" id="SM00421">
    <property type="entry name" value="HTH_LUXR"/>
    <property type="match status" value="1"/>
</dbReference>
<dbReference type="Pfam" id="PF00072">
    <property type="entry name" value="Response_reg"/>
    <property type="match status" value="1"/>
</dbReference>
<dbReference type="InterPro" id="IPR039420">
    <property type="entry name" value="WalR-like"/>
</dbReference>
<dbReference type="InterPro" id="IPR016032">
    <property type="entry name" value="Sig_transdc_resp-reg_C-effctor"/>
</dbReference>
<evidence type="ECO:0000256" key="2">
    <source>
        <dbReference type="ARBA" id="ARBA00023015"/>
    </source>
</evidence>
<dbReference type="CDD" id="cd06170">
    <property type="entry name" value="LuxR_C_like"/>
    <property type="match status" value="1"/>
</dbReference>
<dbReference type="PRINTS" id="PR00038">
    <property type="entry name" value="HTHLUXR"/>
</dbReference>
<dbReference type="OrthoDB" id="9808843at2"/>
<evidence type="ECO:0000256" key="3">
    <source>
        <dbReference type="ARBA" id="ARBA00023125"/>
    </source>
</evidence>
<dbReference type="RefSeq" id="WP_142092867.1">
    <property type="nucleotide sequence ID" value="NZ_BAAAMD010000001.1"/>
</dbReference>
<keyword evidence="9" id="KW-1185">Reference proteome</keyword>
<dbReference type="SUPFAM" id="SSF46894">
    <property type="entry name" value="C-terminal effector domain of the bipartite response regulators"/>
    <property type="match status" value="1"/>
</dbReference>
<feature type="modified residue" description="4-aspartylphosphate" evidence="5">
    <location>
        <position position="55"/>
    </location>
</feature>
<dbReference type="EMBL" id="VFOR01000001">
    <property type="protein sequence ID" value="TQL63107.1"/>
    <property type="molecule type" value="Genomic_DNA"/>
</dbReference>
<evidence type="ECO:0000256" key="4">
    <source>
        <dbReference type="ARBA" id="ARBA00023163"/>
    </source>
</evidence>
<dbReference type="Gene3D" id="3.40.50.2300">
    <property type="match status" value="1"/>
</dbReference>
<comment type="caution">
    <text evidence="8">The sequence shown here is derived from an EMBL/GenBank/DDBJ whole genome shotgun (WGS) entry which is preliminary data.</text>
</comment>
<evidence type="ECO:0000259" key="6">
    <source>
        <dbReference type="PROSITE" id="PS50043"/>
    </source>
</evidence>
<keyword evidence="4" id="KW-0804">Transcription</keyword>
<dbReference type="InterPro" id="IPR011006">
    <property type="entry name" value="CheY-like_superfamily"/>
</dbReference>
<proteinExistence type="predicted"/>
<accession>A0A542ZS09</accession>
<dbReference type="CDD" id="cd17535">
    <property type="entry name" value="REC_NarL-like"/>
    <property type="match status" value="1"/>
</dbReference>
<dbReference type="Proteomes" id="UP000316196">
    <property type="component" value="Unassembled WGS sequence"/>
</dbReference>
<feature type="domain" description="HTH luxR-type" evidence="6">
    <location>
        <begin position="153"/>
        <end position="218"/>
    </location>
</feature>
<dbReference type="PROSITE" id="PS50043">
    <property type="entry name" value="HTH_LUXR_2"/>
    <property type="match status" value="1"/>
</dbReference>
<keyword evidence="2" id="KW-0805">Transcription regulation</keyword>
<dbReference type="GO" id="GO:0006355">
    <property type="term" value="P:regulation of DNA-templated transcription"/>
    <property type="evidence" value="ECO:0007669"/>
    <property type="project" value="InterPro"/>
</dbReference>
<dbReference type="PANTHER" id="PTHR43214">
    <property type="entry name" value="TWO-COMPONENT RESPONSE REGULATOR"/>
    <property type="match status" value="1"/>
</dbReference>
<evidence type="ECO:0000313" key="8">
    <source>
        <dbReference type="EMBL" id="TQL63107.1"/>
    </source>
</evidence>
<keyword evidence="3" id="KW-0238">DNA-binding</keyword>
<organism evidence="8 9">
    <name type="scientific">Propioniferax innocua</name>
    <dbReference type="NCBI Taxonomy" id="1753"/>
    <lineage>
        <taxon>Bacteria</taxon>
        <taxon>Bacillati</taxon>
        <taxon>Actinomycetota</taxon>
        <taxon>Actinomycetes</taxon>
        <taxon>Propionibacteriales</taxon>
        <taxon>Propionibacteriaceae</taxon>
        <taxon>Propioniferax</taxon>
    </lineage>
</organism>
<dbReference type="InterPro" id="IPR001789">
    <property type="entry name" value="Sig_transdc_resp-reg_receiver"/>
</dbReference>
<dbReference type="Pfam" id="PF00196">
    <property type="entry name" value="GerE"/>
    <property type="match status" value="1"/>
</dbReference>
<keyword evidence="1 5" id="KW-0597">Phosphoprotein</keyword>
<protein>
    <submittedName>
        <fullName evidence="8">LuxR family two component transcriptional regulator</fullName>
    </submittedName>
</protein>
<name>A0A542ZS09_9ACTN</name>